<name>A0A7U3SPG4_EPIFF</name>
<proteinExistence type="predicted"/>
<sequence>MRFLLTLSYVYVASALALATHPIKFNERSDNISLELAAQSTHGENALAPRGQTKTALKNPLERRRGFTALAHIPFDDPNPRHITIGGVTITFMMAHDWYLEGSKLVQRFVCKGIKVANSGVKTVQVNVIAAGQFLMRNFYVGSQELHEAILLAYNPAPGQTCTIDVDDEF</sequence>
<reference evidence="2 3" key="1">
    <citation type="journal article" date="2018" name="PLoS Genet.">
        <title>Repeat elements organise 3D genome structure and mediate transcription in the filamentous fungus Epichloe festucae.</title>
        <authorList>
            <person name="Winter D.J."/>
            <person name="Ganley A.R.D."/>
            <person name="Young C.A."/>
            <person name="Liachko I."/>
            <person name="Schardl C.L."/>
            <person name="Dupont P.Y."/>
            <person name="Berry D."/>
            <person name="Ram A."/>
            <person name="Scott B."/>
            <person name="Cox M.P."/>
        </authorList>
    </citation>
    <scope>NUCLEOTIDE SEQUENCE [LARGE SCALE GENOMIC DNA]</scope>
    <source>
        <strain evidence="2 3">Fl1</strain>
    </source>
</reference>
<dbReference type="OrthoDB" id="4997316at2759"/>
<dbReference type="AlphaFoldDB" id="A0A7U3SPG4"/>
<keyword evidence="3" id="KW-1185">Reference proteome</keyword>
<gene>
    <name evidence="2" type="ORF">C2857_005162</name>
</gene>
<feature type="chain" id="PRO_5034663603" evidence="1">
    <location>
        <begin position="20"/>
        <end position="170"/>
    </location>
</feature>
<keyword evidence="1" id="KW-0732">Signal</keyword>
<protein>
    <submittedName>
        <fullName evidence="2">Uncharacterized protein</fullName>
    </submittedName>
</protein>
<organism evidence="2 3">
    <name type="scientific">Epichloe festucae (strain Fl1)</name>
    <dbReference type="NCBI Taxonomy" id="877507"/>
    <lineage>
        <taxon>Eukaryota</taxon>
        <taxon>Fungi</taxon>
        <taxon>Dikarya</taxon>
        <taxon>Ascomycota</taxon>
        <taxon>Pezizomycotina</taxon>
        <taxon>Sordariomycetes</taxon>
        <taxon>Hypocreomycetidae</taxon>
        <taxon>Hypocreales</taxon>
        <taxon>Clavicipitaceae</taxon>
        <taxon>Epichloe</taxon>
    </lineage>
</organism>
<feature type="signal peptide" evidence="1">
    <location>
        <begin position="1"/>
        <end position="19"/>
    </location>
</feature>
<evidence type="ECO:0000256" key="1">
    <source>
        <dbReference type="SAM" id="SignalP"/>
    </source>
</evidence>
<evidence type="ECO:0000313" key="3">
    <source>
        <dbReference type="Proteomes" id="UP000594364"/>
    </source>
</evidence>
<dbReference type="EMBL" id="CP031390">
    <property type="protein sequence ID" value="QPH19866.1"/>
    <property type="molecule type" value="Genomic_DNA"/>
</dbReference>
<accession>A0A7U3SPG4</accession>
<dbReference type="Proteomes" id="UP000594364">
    <property type="component" value="Chromosome 6"/>
</dbReference>
<evidence type="ECO:0000313" key="2">
    <source>
        <dbReference type="EMBL" id="QPH19866.1"/>
    </source>
</evidence>